<dbReference type="Proteomes" id="UP000242699">
    <property type="component" value="Unassembled WGS sequence"/>
</dbReference>
<evidence type="ECO:0000313" key="2">
    <source>
        <dbReference type="EMBL" id="PSR29160.1"/>
    </source>
</evidence>
<proteinExistence type="predicted"/>
<comment type="caution">
    <text evidence="2">The sequence shown here is derived from an EMBL/GenBank/DDBJ whole genome shotgun (WGS) entry which is preliminary data.</text>
</comment>
<dbReference type="EMBL" id="PXYT01000017">
    <property type="protein sequence ID" value="PSR29160.1"/>
    <property type="molecule type" value="Genomic_DNA"/>
</dbReference>
<dbReference type="AlphaFoldDB" id="A0A2T2X3T5"/>
<keyword evidence="1" id="KW-1133">Transmembrane helix</keyword>
<evidence type="ECO:0000256" key="1">
    <source>
        <dbReference type="SAM" id="Phobius"/>
    </source>
</evidence>
<keyword evidence="1" id="KW-0472">Membrane</keyword>
<name>A0A2T2X3T5_9FIRM</name>
<evidence type="ECO:0000313" key="3">
    <source>
        <dbReference type="Proteomes" id="UP000242699"/>
    </source>
</evidence>
<protein>
    <submittedName>
        <fullName evidence="2">Uncharacterized protein</fullName>
    </submittedName>
</protein>
<organism evidence="2 3">
    <name type="scientific">Sulfobacillus benefaciens</name>
    <dbReference type="NCBI Taxonomy" id="453960"/>
    <lineage>
        <taxon>Bacteria</taxon>
        <taxon>Bacillati</taxon>
        <taxon>Bacillota</taxon>
        <taxon>Clostridia</taxon>
        <taxon>Eubacteriales</taxon>
        <taxon>Clostridiales Family XVII. Incertae Sedis</taxon>
        <taxon>Sulfobacillus</taxon>
    </lineage>
</organism>
<reference evidence="2 3" key="1">
    <citation type="journal article" date="2014" name="BMC Genomics">
        <title>Comparison of environmental and isolate Sulfobacillus genomes reveals diverse carbon, sulfur, nitrogen, and hydrogen metabolisms.</title>
        <authorList>
            <person name="Justice N.B."/>
            <person name="Norman A."/>
            <person name="Brown C.T."/>
            <person name="Singh A."/>
            <person name="Thomas B.C."/>
            <person name="Banfield J.F."/>
        </authorList>
    </citation>
    <scope>NUCLEOTIDE SEQUENCE [LARGE SCALE GENOMIC DNA]</scope>
    <source>
        <strain evidence="2">AMDSBA1</strain>
    </source>
</reference>
<keyword evidence="1" id="KW-0812">Transmembrane</keyword>
<feature type="transmembrane region" description="Helical" evidence="1">
    <location>
        <begin position="7"/>
        <end position="24"/>
    </location>
</feature>
<accession>A0A2T2X3T5</accession>
<gene>
    <name evidence="2" type="ORF">C7B43_08815</name>
</gene>
<sequence>MVDRTIVRATGIVAIIGGLIFLAIGVPSIAYYLIPAGIVFLAFTVNWKARYENILDEPPAGYEPTGEVYANPGGDPVEVWHSGIRRIYVRHKKAAE</sequence>